<evidence type="ECO:0000313" key="2">
    <source>
        <dbReference type="Proteomes" id="UP000824229"/>
    </source>
</evidence>
<dbReference type="InterPro" id="IPR027417">
    <property type="entry name" value="P-loop_NTPase"/>
</dbReference>
<comment type="caution">
    <text evidence="1">The sequence shown here is derived from an EMBL/GenBank/DDBJ whole genome shotgun (WGS) entry which is preliminary data.</text>
</comment>
<dbReference type="Gene3D" id="3.40.50.300">
    <property type="entry name" value="P-loop containing nucleotide triphosphate hydrolases"/>
    <property type="match status" value="1"/>
</dbReference>
<proteinExistence type="predicted"/>
<gene>
    <name evidence="1" type="ORF">H9872_00085</name>
</gene>
<sequence length="137" mass="15477">MIKIITGQTGEGKTKLMIEAANKQVNSLKGNAIYIDSNLKHRYALAHQIRLIEASAFPLESRSSFIAFLCGIIATNHDIEVVFIDELFKLTQCSIDEISAFFEEIKRLSERYQIEFVIGTACSRKDLPQHLTPYLIA</sequence>
<reference evidence="1" key="2">
    <citation type="submission" date="2021-04" db="EMBL/GenBank/DDBJ databases">
        <authorList>
            <person name="Gilroy R."/>
        </authorList>
    </citation>
    <scope>NUCLEOTIDE SEQUENCE</scope>
    <source>
        <strain evidence="1">B5-657</strain>
    </source>
</reference>
<name>A0A9E2NJ59_9FIRM</name>
<dbReference type="AlphaFoldDB" id="A0A9E2NJ59"/>
<protein>
    <submittedName>
        <fullName evidence="1">Twitching motility protein PilT</fullName>
    </submittedName>
</protein>
<evidence type="ECO:0000313" key="1">
    <source>
        <dbReference type="EMBL" id="MBU3803147.1"/>
    </source>
</evidence>
<organism evidence="1 2">
    <name type="scientific">Candidatus Cellulosilyticum pullistercoris</name>
    <dbReference type="NCBI Taxonomy" id="2838521"/>
    <lineage>
        <taxon>Bacteria</taxon>
        <taxon>Bacillati</taxon>
        <taxon>Bacillota</taxon>
        <taxon>Clostridia</taxon>
        <taxon>Lachnospirales</taxon>
        <taxon>Cellulosilyticaceae</taxon>
        <taxon>Cellulosilyticum</taxon>
    </lineage>
</organism>
<dbReference type="EMBL" id="JAHLFQ010000003">
    <property type="protein sequence ID" value="MBU3803147.1"/>
    <property type="molecule type" value="Genomic_DNA"/>
</dbReference>
<dbReference type="SUPFAM" id="SSF52540">
    <property type="entry name" value="P-loop containing nucleoside triphosphate hydrolases"/>
    <property type="match status" value="1"/>
</dbReference>
<reference evidence="1" key="1">
    <citation type="journal article" date="2021" name="PeerJ">
        <title>Extensive microbial diversity within the chicken gut microbiome revealed by metagenomics and culture.</title>
        <authorList>
            <person name="Gilroy R."/>
            <person name="Ravi A."/>
            <person name="Getino M."/>
            <person name="Pursley I."/>
            <person name="Horton D.L."/>
            <person name="Alikhan N.F."/>
            <person name="Baker D."/>
            <person name="Gharbi K."/>
            <person name="Hall N."/>
            <person name="Watson M."/>
            <person name="Adriaenssens E.M."/>
            <person name="Foster-Nyarko E."/>
            <person name="Jarju S."/>
            <person name="Secka A."/>
            <person name="Antonio M."/>
            <person name="Oren A."/>
            <person name="Chaudhuri R.R."/>
            <person name="La Ragione R."/>
            <person name="Hildebrand F."/>
            <person name="Pallen M.J."/>
        </authorList>
    </citation>
    <scope>NUCLEOTIDE SEQUENCE</scope>
    <source>
        <strain evidence="1">B5-657</strain>
    </source>
</reference>
<dbReference type="Proteomes" id="UP000824229">
    <property type="component" value="Unassembled WGS sequence"/>
</dbReference>
<accession>A0A9E2NJ59</accession>